<name>A0A1H0T2N7_9BACI</name>
<keyword evidence="2" id="KW-1185">Reference proteome</keyword>
<dbReference type="STRING" id="930152.SAMN05216565_103263"/>
<gene>
    <name evidence="1" type="ORF">SAMN05216565_103263</name>
</gene>
<evidence type="ECO:0000313" key="1">
    <source>
        <dbReference type="EMBL" id="SDP48382.1"/>
    </source>
</evidence>
<accession>A0A1H0T2N7</accession>
<dbReference type="EMBL" id="FNJU01000003">
    <property type="protein sequence ID" value="SDP48382.1"/>
    <property type="molecule type" value="Genomic_DNA"/>
</dbReference>
<evidence type="ECO:0000313" key="2">
    <source>
        <dbReference type="Proteomes" id="UP000199159"/>
    </source>
</evidence>
<sequence length="39" mass="4725">MFDNMQRPEIKETMIELMRTPEMQQVLKEVIKELNGLFI</sequence>
<reference evidence="2" key="1">
    <citation type="submission" date="2016-10" db="EMBL/GenBank/DDBJ databases">
        <authorList>
            <person name="Varghese N."/>
            <person name="Submissions S."/>
        </authorList>
    </citation>
    <scope>NUCLEOTIDE SEQUENCE [LARGE SCALE GENOMIC DNA]</scope>
    <source>
        <strain evidence="2">IBRC-M10078</strain>
    </source>
</reference>
<protein>
    <submittedName>
        <fullName evidence="1">Uncharacterized protein</fullName>
    </submittedName>
</protein>
<proteinExistence type="predicted"/>
<organism evidence="1 2">
    <name type="scientific">Litchfieldia salsa</name>
    <dbReference type="NCBI Taxonomy" id="930152"/>
    <lineage>
        <taxon>Bacteria</taxon>
        <taxon>Bacillati</taxon>
        <taxon>Bacillota</taxon>
        <taxon>Bacilli</taxon>
        <taxon>Bacillales</taxon>
        <taxon>Bacillaceae</taxon>
        <taxon>Litchfieldia</taxon>
    </lineage>
</organism>
<dbReference type="Proteomes" id="UP000199159">
    <property type="component" value="Unassembled WGS sequence"/>
</dbReference>
<dbReference type="AlphaFoldDB" id="A0A1H0T2N7"/>